<name>A0A7J9SIV9_9EURY</name>
<dbReference type="SUPFAM" id="SSF56281">
    <property type="entry name" value="Metallo-hydrolase/oxidoreductase"/>
    <property type="match status" value="1"/>
</dbReference>
<dbReference type="PANTHER" id="PTHR43546">
    <property type="entry name" value="UPF0173 METAL-DEPENDENT HYDROLASE MJ1163-RELATED"/>
    <property type="match status" value="1"/>
</dbReference>
<dbReference type="Gene3D" id="3.60.15.10">
    <property type="entry name" value="Ribonuclease Z/Hydroxyacylglutathione hydrolase-like"/>
    <property type="match status" value="1"/>
</dbReference>
<protein>
    <submittedName>
        <fullName evidence="1">MBL fold metallo-hydrolase</fullName>
    </submittedName>
</protein>
<organism evidence="1 2">
    <name type="scientific">Halobellus ruber</name>
    <dbReference type="NCBI Taxonomy" id="2761102"/>
    <lineage>
        <taxon>Archaea</taxon>
        <taxon>Methanobacteriati</taxon>
        <taxon>Methanobacteriota</taxon>
        <taxon>Stenosarchaea group</taxon>
        <taxon>Halobacteria</taxon>
        <taxon>Halobacteriales</taxon>
        <taxon>Haloferacaceae</taxon>
        <taxon>Halobellus</taxon>
    </lineage>
</organism>
<dbReference type="Proteomes" id="UP000546257">
    <property type="component" value="Unassembled WGS sequence"/>
</dbReference>
<dbReference type="InterPro" id="IPR050114">
    <property type="entry name" value="UPF0173_UPF0282_UlaG_hydrolase"/>
</dbReference>
<accession>A0A7J9SIV9</accession>
<dbReference type="EMBL" id="JACKXD010000002">
    <property type="protein sequence ID" value="MBB6646059.1"/>
    <property type="molecule type" value="Genomic_DNA"/>
</dbReference>
<evidence type="ECO:0000313" key="2">
    <source>
        <dbReference type="Proteomes" id="UP000546257"/>
    </source>
</evidence>
<proteinExistence type="predicted"/>
<reference evidence="1 2" key="1">
    <citation type="submission" date="2020-08" db="EMBL/GenBank/DDBJ databases">
        <authorList>
            <person name="Seo M.-J."/>
        </authorList>
    </citation>
    <scope>NUCLEOTIDE SEQUENCE [LARGE SCALE GENOMIC DNA]</scope>
    <source>
        <strain evidence="1 2">MBLA0160</strain>
    </source>
</reference>
<dbReference type="AlphaFoldDB" id="A0A7J9SIV9"/>
<dbReference type="InterPro" id="IPR036866">
    <property type="entry name" value="RibonucZ/Hydroxyglut_hydro"/>
</dbReference>
<dbReference type="Pfam" id="PF13483">
    <property type="entry name" value="Lactamase_B_3"/>
    <property type="match status" value="1"/>
</dbReference>
<keyword evidence="2" id="KW-1185">Reference proteome</keyword>
<keyword evidence="1" id="KW-0378">Hydrolase</keyword>
<dbReference type="PANTHER" id="PTHR43546:SF8">
    <property type="entry name" value="METALLO-BETA-LACTAMASE DOMAIN-CONTAINING PROTEIN"/>
    <property type="match status" value="1"/>
</dbReference>
<evidence type="ECO:0000313" key="1">
    <source>
        <dbReference type="EMBL" id="MBB6646059.1"/>
    </source>
</evidence>
<comment type="caution">
    <text evidence="1">The sequence shown here is derived from an EMBL/GenBank/DDBJ whole genome shotgun (WGS) entry which is preliminary data.</text>
</comment>
<sequence>MTVSHDGLAVEWLGYATIRIESEDAVAYVDPGRYGVLSDEWTPPSDAARGAHPPARDYRPEDADAVFVTHLHHYDPDGIERVAAEDATVVAFEAIDVNDTRRADTRPEALPYDVRTVGADERGAVGDVGFRTVPAYNRPDGPHTGSDGAPVHPEGFGCGYVLSVDGTRVLYPGDSDVLPVHANLDVSLFLPSIDDTFSMGGEAVVELAAEMSPDLVCPVHYNTFDALEADSRAVAGAVAARGIPVVLDES</sequence>
<dbReference type="GO" id="GO:0016787">
    <property type="term" value="F:hydrolase activity"/>
    <property type="evidence" value="ECO:0007669"/>
    <property type="project" value="UniProtKB-KW"/>
</dbReference>
<dbReference type="RefSeq" id="WP_185192414.1">
    <property type="nucleotide sequence ID" value="NZ_JACKXD010000002.1"/>
</dbReference>
<gene>
    <name evidence="1" type="ORF">H5V44_07125</name>
</gene>